<proteinExistence type="predicted"/>
<keyword evidence="3" id="KW-1185">Reference proteome</keyword>
<dbReference type="AlphaFoldDB" id="A0AAN9K5Q3"/>
<feature type="region of interest" description="Disordered" evidence="1">
    <location>
        <begin position="14"/>
        <end position="44"/>
    </location>
</feature>
<gene>
    <name evidence="2" type="ORF">RJT34_09382</name>
</gene>
<dbReference type="Proteomes" id="UP001359559">
    <property type="component" value="Unassembled WGS sequence"/>
</dbReference>
<name>A0AAN9K5Q3_CLITE</name>
<sequence length="194" mass="21424">MGCGISMLVDAGDASPARGSNPGHAIVPGVNDNKDGISVMKPPNGEWIKEKSFIERNNKHKGKVAHGGGHQKHIEVQIEDHDDSFIGARSPSFREYCNNYDPKDPDSIDSNIHQTTQNNSDDDSSKSKNKQKNEENVNPNKELEKKERRGRGSTNAINKKKGKGKKNILNFGCYSANNEAYASSSFDKIVEKRL</sequence>
<comment type="caution">
    <text evidence="2">The sequence shown here is derived from an EMBL/GenBank/DDBJ whole genome shotgun (WGS) entry which is preliminary data.</text>
</comment>
<organism evidence="2 3">
    <name type="scientific">Clitoria ternatea</name>
    <name type="common">Butterfly pea</name>
    <dbReference type="NCBI Taxonomy" id="43366"/>
    <lineage>
        <taxon>Eukaryota</taxon>
        <taxon>Viridiplantae</taxon>
        <taxon>Streptophyta</taxon>
        <taxon>Embryophyta</taxon>
        <taxon>Tracheophyta</taxon>
        <taxon>Spermatophyta</taxon>
        <taxon>Magnoliopsida</taxon>
        <taxon>eudicotyledons</taxon>
        <taxon>Gunneridae</taxon>
        <taxon>Pentapetalae</taxon>
        <taxon>rosids</taxon>
        <taxon>fabids</taxon>
        <taxon>Fabales</taxon>
        <taxon>Fabaceae</taxon>
        <taxon>Papilionoideae</taxon>
        <taxon>50 kb inversion clade</taxon>
        <taxon>NPAAA clade</taxon>
        <taxon>indigoferoid/millettioid clade</taxon>
        <taxon>Phaseoleae</taxon>
        <taxon>Clitoria</taxon>
    </lineage>
</organism>
<protein>
    <submittedName>
        <fullName evidence="2">Uncharacterized protein</fullName>
    </submittedName>
</protein>
<feature type="compositionally biased region" description="Polar residues" evidence="1">
    <location>
        <begin position="108"/>
        <end position="117"/>
    </location>
</feature>
<dbReference type="EMBL" id="JAYKXN010000002">
    <property type="protein sequence ID" value="KAK7311322.1"/>
    <property type="molecule type" value="Genomic_DNA"/>
</dbReference>
<reference evidence="2 3" key="1">
    <citation type="submission" date="2024-01" db="EMBL/GenBank/DDBJ databases">
        <title>The genomes of 5 underutilized Papilionoideae crops provide insights into root nodulation and disease resistance.</title>
        <authorList>
            <person name="Yuan L."/>
        </authorList>
    </citation>
    <scope>NUCLEOTIDE SEQUENCE [LARGE SCALE GENOMIC DNA]</scope>
    <source>
        <strain evidence="2">LY-2023</strain>
        <tissue evidence="2">Leaf</tissue>
    </source>
</reference>
<feature type="region of interest" description="Disordered" evidence="1">
    <location>
        <begin position="85"/>
        <end position="168"/>
    </location>
</feature>
<evidence type="ECO:0000256" key="1">
    <source>
        <dbReference type="SAM" id="MobiDB-lite"/>
    </source>
</evidence>
<evidence type="ECO:0000313" key="2">
    <source>
        <dbReference type="EMBL" id="KAK7311322.1"/>
    </source>
</evidence>
<evidence type="ECO:0000313" key="3">
    <source>
        <dbReference type="Proteomes" id="UP001359559"/>
    </source>
</evidence>
<feature type="compositionally biased region" description="Basic and acidic residues" evidence="1">
    <location>
        <begin position="123"/>
        <end position="147"/>
    </location>
</feature>
<accession>A0AAN9K5Q3</accession>